<dbReference type="SUPFAM" id="SSF53335">
    <property type="entry name" value="S-adenosyl-L-methionine-dependent methyltransferases"/>
    <property type="match status" value="1"/>
</dbReference>
<dbReference type="Pfam" id="PF08241">
    <property type="entry name" value="Methyltransf_11"/>
    <property type="match status" value="1"/>
</dbReference>
<dbReference type="GO" id="GO:0008168">
    <property type="term" value="F:methyltransferase activity"/>
    <property type="evidence" value="ECO:0007669"/>
    <property type="project" value="UniProtKB-KW"/>
</dbReference>
<gene>
    <name evidence="2" type="ORF">NP064_11595</name>
</gene>
<keyword evidence="2" id="KW-0808">Transferase</keyword>
<dbReference type="PANTHER" id="PTHR43460">
    <property type="entry name" value="METHYLTRANSFERASE"/>
    <property type="match status" value="1"/>
</dbReference>
<sequence length="259" mass="27872">MARHDHAFSRLIDDASTTPIDGWHFSFLEGRQTSTPLPWDYERLAAARLASAAHVLDVDTGGGEVLARLAPPAGTIAVEDWPPNIPIAAARLQPLGVEVRQRVDGRLPVADAGADLVLNRHGDLDLAEAARVLRPGGVLLTQQIADVNEPEIGEALGAPAATFPNAVRDLDDLAARVEEAGLVCEVRAQAAVVTRYLDVGALVLQLRAVPWQAPGFVAHDSLDALRRVHQRIEAHGSFDVTSVRFLLHARRPRRPGPTS</sequence>
<evidence type="ECO:0000259" key="1">
    <source>
        <dbReference type="Pfam" id="PF08241"/>
    </source>
</evidence>
<dbReference type="GO" id="GO:0032259">
    <property type="term" value="P:methylation"/>
    <property type="evidence" value="ECO:0007669"/>
    <property type="project" value="UniProtKB-KW"/>
</dbReference>
<dbReference type="EMBL" id="CP101988">
    <property type="protein sequence ID" value="UUI74438.1"/>
    <property type="molecule type" value="Genomic_DNA"/>
</dbReference>
<name>A0ABY5L1D9_9CELL</name>
<protein>
    <submittedName>
        <fullName evidence="2">Class I SAM-dependent methyltransferase</fullName>
    </submittedName>
</protein>
<feature type="domain" description="Methyltransferase type 11" evidence="1">
    <location>
        <begin position="56"/>
        <end position="140"/>
    </location>
</feature>
<evidence type="ECO:0000313" key="2">
    <source>
        <dbReference type="EMBL" id="UUI74438.1"/>
    </source>
</evidence>
<reference evidence="2 3" key="1">
    <citation type="submission" date="2022-07" db="EMBL/GenBank/DDBJ databases">
        <title>Novel species in genus cellulomonas.</title>
        <authorList>
            <person name="Ye L."/>
        </authorList>
    </citation>
    <scope>NUCLEOTIDE SEQUENCE [LARGE SCALE GENOMIC DNA]</scope>
    <source>
        <strain evidence="3">zg-Y338</strain>
    </source>
</reference>
<dbReference type="InterPro" id="IPR052939">
    <property type="entry name" value="23S_rRNA_MeTrnsfrase_RlmA"/>
</dbReference>
<keyword evidence="3" id="KW-1185">Reference proteome</keyword>
<dbReference type="InterPro" id="IPR013216">
    <property type="entry name" value="Methyltransf_11"/>
</dbReference>
<proteinExistence type="predicted"/>
<evidence type="ECO:0000313" key="3">
    <source>
        <dbReference type="Proteomes" id="UP001316189"/>
    </source>
</evidence>
<organism evidence="2 3">
    <name type="scientific">Cellulomonas chengniuliangii</name>
    <dbReference type="NCBI Taxonomy" id="2968084"/>
    <lineage>
        <taxon>Bacteria</taxon>
        <taxon>Bacillati</taxon>
        <taxon>Actinomycetota</taxon>
        <taxon>Actinomycetes</taxon>
        <taxon>Micrococcales</taxon>
        <taxon>Cellulomonadaceae</taxon>
        <taxon>Cellulomonas</taxon>
    </lineage>
</organism>
<dbReference type="RefSeq" id="WP_227569503.1">
    <property type="nucleotide sequence ID" value="NZ_CP101988.1"/>
</dbReference>
<dbReference type="Proteomes" id="UP001316189">
    <property type="component" value="Chromosome"/>
</dbReference>
<dbReference type="PANTHER" id="PTHR43460:SF1">
    <property type="entry name" value="METHYLTRANSFERASE TYPE 11 DOMAIN-CONTAINING PROTEIN"/>
    <property type="match status" value="1"/>
</dbReference>
<accession>A0ABY5L1D9</accession>
<dbReference type="InterPro" id="IPR029063">
    <property type="entry name" value="SAM-dependent_MTases_sf"/>
</dbReference>
<dbReference type="Gene3D" id="3.40.50.150">
    <property type="entry name" value="Vaccinia Virus protein VP39"/>
    <property type="match status" value="1"/>
</dbReference>
<keyword evidence="2" id="KW-0489">Methyltransferase</keyword>